<feature type="non-terminal residue" evidence="10">
    <location>
        <position position="1"/>
    </location>
</feature>
<sequence length="206" mass="23256">ATLKDELEELESESAQNADKLRKALEQNGRLQSENVSAKDRVAALEKSKTSLEQQVKDLNSRLDEEIANATKSAKRDIGKLQAKINDIEMELEGETKGKTDAQKLAKKNDRKAKEAQMLLEEEKSTAQRLQDQVNQLNSKLRNVRREKEDAEGEAEGLQKKIRQLRSQLEESEDSNSTLQAQINKLRSSARKAKPVVSVESDEEEK</sequence>
<keyword evidence="7" id="KW-0514">Muscle protein</keyword>
<organism evidence="10">
    <name type="scientific">Tethya wilhelma</name>
    <dbReference type="NCBI Taxonomy" id="463344"/>
    <lineage>
        <taxon>Eukaryota</taxon>
        <taxon>Metazoa</taxon>
        <taxon>Porifera</taxon>
        <taxon>Demospongiae</taxon>
        <taxon>Heteroscleromorpha</taxon>
        <taxon>Tethyida</taxon>
        <taxon>Tethyidae</taxon>
        <taxon>Tethya</taxon>
    </lineage>
</organism>
<evidence type="ECO:0000256" key="6">
    <source>
        <dbReference type="ARBA" id="ARBA00023175"/>
    </source>
</evidence>
<dbReference type="PANTHER" id="PTHR46349:SF6">
    <property type="entry name" value="MYOSIN-6-LIKE"/>
    <property type="match status" value="1"/>
</dbReference>
<feature type="region of interest" description="Disordered" evidence="8">
    <location>
        <begin position="122"/>
        <end position="159"/>
    </location>
</feature>
<comment type="subcellular location">
    <subcellularLocation>
        <location evidence="1">Cytoplasm</location>
        <location evidence="1">Myofibril</location>
    </subcellularLocation>
</comment>
<dbReference type="EMBL" id="JQ922430">
    <property type="protein sequence ID" value="AFQ60144.1"/>
    <property type="molecule type" value="mRNA"/>
</dbReference>
<dbReference type="GO" id="GO:0005923">
    <property type="term" value="C:bicellular tight junction"/>
    <property type="evidence" value="ECO:0007669"/>
    <property type="project" value="TreeGrafter"/>
</dbReference>
<keyword evidence="4" id="KW-0175">Coiled coil</keyword>
<evidence type="ECO:0000256" key="1">
    <source>
        <dbReference type="ARBA" id="ARBA00004657"/>
    </source>
</evidence>
<protein>
    <submittedName>
        <fullName evidence="10">Myhc-st2</fullName>
    </submittedName>
</protein>
<evidence type="ECO:0000256" key="4">
    <source>
        <dbReference type="ARBA" id="ARBA00023054"/>
    </source>
</evidence>
<reference evidence="10" key="1">
    <citation type="submission" date="2012-04" db="EMBL/GenBank/DDBJ databases">
        <title>Stepwise and independent origin of striated muscle components during animal evolution.</title>
        <authorList>
            <person name="Steinmetz P.R.H."/>
            <person name="Kraus J.E.M."/>
            <person name="Larroux C."/>
            <person name="Hammel J.U."/>
            <person name="Amon-Hassenzahl A."/>
            <person name="Houliston E."/>
            <person name="Worheide G."/>
            <person name="Nickel M."/>
            <person name="Degnan B.M."/>
            <person name="Technau U."/>
        </authorList>
    </citation>
    <scope>NUCLEOTIDE SEQUENCE</scope>
</reference>
<evidence type="ECO:0000256" key="2">
    <source>
        <dbReference type="ARBA" id="ARBA00022433"/>
    </source>
</evidence>
<feature type="domain" description="Myosin tail" evidence="9">
    <location>
        <begin position="1"/>
        <end position="188"/>
    </location>
</feature>
<keyword evidence="3" id="KW-0963">Cytoplasm</keyword>
<dbReference type="SUPFAM" id="SSF90257">
    <property type="entry name" value="Myosin rod fragments"/>
    <property type="match status" value="1"/>
</dbReference>
<dbReference type="GO" id="GO:0016459">
    <property type="term" value="C:myosin complex"/>
    <property type="evidence" value="ECO:0007669"/>
    <property type="project" value="InterPro"/>
</dbReference>
<evidence type="ECO:0000256" key="7">
    <source>
        <dbReference type="ARBA" id="ARBA00023179"/>
    </source>
</evidence>
<dbReference type="AlphaFoldDB" id="J7JZB3"/>
<accession>J7JZB3</accession>
<dbReference type="PANTHER" id="PTHR46349">
    <property type="entry name" value="CINGULIN-LIKE PROTEIN 1-RELATED"/>
    <property type="match status" value="1"/>
</dbReference>
<evidence type="ECO:0000259" key="9">
    <source>
        <dbReference type="Pfam" id="PF01576"/>
    </source>
</evidence>
<dbReference type="InterPro" id="IPR002928">
    <property type="entry name" value="Myosin_tail"/>
</dbReference>
<name>J7JZB3_9METZ</name>
<feature type="compositionally biased region" description="Polar residues" evidence="8">
    <location>
        <begin position="127"/>
        <end position="141"/>
    </location>
</feature>
<feature type="region of interest" description="Disordered" evidence="8">
    <location>
        <begin position="185"/>
        <end position="206"/>
    </location>
</feature>
<evidence type="ECO:0000256" key="3">
    <source>
        <dbReference type="ARBA" id="ARBA00022490"/>
    </source>
</evidence>
<keyword evidence="5" id="KW-0518">Myosin</keyword>
<evidence type="ECO:0000256" key="8">
    <source>
        <dbReference type="SAM" id="MobiDB-lite"/>
    </source>
</evidence>
<evidence type="ECO:0000313" key="10">
    <source>
        <dbReference type="EMBL" id="AFQ60144.1"/>
    </source>
</evidence>
<keyword evidence="2" id="KW-0787">Thick filament</keyword>
<keyword evidence="6" id="KW-0505">Motor protein</keyword>
<dbReference type="Pfam" id="PF01576">
    <property type="entry name" value="Myosin_tail_1"/>
    <property type="match status" value="1"/>
</dbReference>
<proteinExistence type="evidence at transcript level"/>
<evidence type="ECO:0000256" key="5">
    <source>
        <dbReference type="ARBA" id="ARBA00023123"/>
    </source>
</evidence>